<evidence type="ECO:0000313" key="1">
    <source>
        <dbReference type="EMBL" id="RNA21755.1"/>
    </source>
</evidence>
<reference evidence="1 2" key="1">
    <citation type="journal article" date="2018" name="Sci. Rep.">
        <title>Genomic signatures of local adaptation to the degree of environmental predictability in rotifers.</title>
        <authorList>
            <person name="Franch-Gras L."/>
            <person name="Hahn C."/>
            <person name="Garcia-Roger E.M."/>
            <person name="Carmona M.J."/>
            <person name="Serra M."/>
            <person name="Gomez A."/>
        </authorList>
    </citation>
    <scope>NUCLEOTIDE SEQUENCE [LARGE SCALE GENOMIC DNA]</scope>
    <source>
        <strain evidence="1">HYR1</strain>
    </source>
</reference>
<name>A0A3M7REQ9_BRAPC</name>
<accession>A0A3M7REQ9</accession>
<comment type="caution">
    <text evidence="1">The sequence shown here is derived from an EMBL/GenBank/DDBJ whole genome shotgun (WGS) entry which is preliminary data.</text>
</comment>
<dbReference type="AlphaFoldDB" id="A0A3M7REQ9"/>
<dbReference type="Proteomes" id="UP000276133">
    <property type="component" value="Unassembled WGS sequence"/>
</dbReference>
<organism evidence="1 2">
    <name type="scientific">Brachionus plicatilis</name>
    <name type="common">Marine rotifer</name>
    <name type="synonym">Brachionus muelleri</name>
    <dbReference type="NCBI Taxonomy" id="10195"/>
    <lineage>
        <taxon>Eukaryota</taxon>
        <taxon>Metazoa</taxon>
        <taxon>Spiralia</taxon>
        <taxon>Gnathifera</taxon>
        <taxon>Rotifera</taxon>
        <taxon>Eurotatoria</taxon>
        <taxon>Monogononta</taxon>
        <taxon>Pseudotrocha</taxon>
        <taxon>Ploima</taxon>
        <taxon>Brachionidae</taxon>
        <taxon>Brachionus</taxon>
    </lineage>
</organism>
<protein>
    <submittedName>
        <fullName evidence="1">Uncharacterized protein</fullName>
    </submittedName>
</protein>
<gene>
    <name evidence="1" type="ORF">BpHYR1_054360</name>
</gene>
<sequence>MTHSLNLICDNFSDTDKDVAISQLPLIYKPNAKELWTILTTTRSLFTRSTHRRLFYQDTN</sequence>
<dbReference type="EMBL" id="REGN01003608">
    <property type="protein sequence ID" value="RNA21755.1"/>
    <property type="molecule type" value="Genomic_DNA"/>
</dbReference>
<evidence type="ECO:0000313" key="2">
    <source>
        <dbReference type="Proteomes" id="UP000276133"/>
    </source>
</evidence>
<proteinExistence type="predicted"/>
<keyword evidence="2" id="KW-1185">Reference proteome</keyword>